<protein>
    <submittedName>
        <fullName evidence="1">Uncharacterized protein</fullName>
    </submittedName>
</protein>
<reference evidence="1 2" key="1">
    <citation type="journal article" date="2018" name="IMA Fungus">
        <title>IMA Genome-F 9: Draft genome sequence of Annulohypoxylon stygium, Aspergillus mulundensis, Berkeleyomyces basicola (syn. Thielaviopsis basicola), Ceratocystis smalleyi, two Cercospora beticola strains, Coleophoma cylindrospora, Fusarium fracticaudum, Phialophora cf. hyalina, and Morchella septimelata.</title>
        <authorList>
            <person name="Wingfield B.D."/>
            <person name="Bills G.F."/>
            <person name="Dong Y."/>
            <person name="Huang W."/>
            <person name="Nel W.J."/>
            <person name="Swalarsk-Parry B.S."/>
            <person name="Vaghefi N."/>
            <person name="Wilken P.M."/>
            <person name="An Z."/>
            <person name="de Beer Z.W."/>
            <person name="De Vos L."/>
            <person name="Chen L."/>
            <person name="Duong T.A."/>
            <person name="Gao Y."/>
            <person name="Hammerbacher A."/>
            <person name="Kikkert J.R."/>
            <person name="Li Y."/>
            <person name="Li H."/>
            <person name="Li K."/>
            <person name="Li Q."/>
            <person name="Liu X."/>
            <person name="Ma X."/>
            <person name="Naidoo K."/>
            <person name="Pethybridge S.J."/>
            <person name="Sun J."/>
            <person name="Steenkamp E.T."/>
            <person name="van der Nest M.A."/>
            <person name="van Wyk S."/>
            <person name="Wingfield M.J."/>
            <person name="Xiong C."/>
            <person name="Yue Q."/>
            <person name="Zhang X."/>
        </authorList>
    </citation>
    <scope>NUCLEOTIDE SEQUENCE [LARGE SCALE GENOMIC DNA]</scope>
    <source>
        <strain evidence="1 2">BP6252</strain>
    </source>
</reference>
<evidence type="ECO:0000313" key="2">
    <source>
        <dbReference type="Proteomes" id="UP000256645"/>
    </source>
</evidence>
<dbReference type="Proteomes" id="UP000256645">
    <property type="component" value="Unassembled WGS sequence"/>
</dbReference>
<accession>A0A3D8RL50</accession>
<dbReference type="AlphaFoldDB" id="A0A3D8RL50"/>
<name>A0A3D8RL50_9HELO</name>
<dbReference type="EMBL" id="PDLM01000006">
    <property type="protein sequence ID" value="RDW74763.1"/>
    <property type="molecule type" value="Genomic_DNA"/>
</dbReference>
<keyword evidence="2" id="KW-1185">Reference proteome</keyword>
<comment type="caution">
    <text evidence="1">The sequence shown here is derived from an EMBL/GenBank/DDBJ whole genome shotgun (WGS) entry which is preliminary data.</text>
</comment>
<gene>
    <name evidence="1" type="ORF">BP6252_05905</name>
</gene>
<sequence>MPPIEVIPGIILVIHEEGFRLTRLNIWAPPPRDLSFLVPEEIQMANCHEVFESLQFCATRRRQRLLGFHVFHSTGITRIDSDFNFLYEDTRLPFITTGLVILCYLWPELETVTISCPVPLRGAQKYGWWRSVVAGQVEKLYLSHYFCATGRVSGICFYGIALFEIAKCEDQGAGTDSGEVAGCYFS</sequence>
<proteinExistence type="predicted"/>
<organism evidence="1 2">
    <name type="scientific">Coleophoma cylindrospora</name>
    <dbReference type="NCBI Taxonomy" id="1849047"/>
    <lineage>
        <taxon>Eukaryota</taxon>
        <taxon>Fungi</taxon>
        <taxon>Dikarya</taxon>
        <taxon>Ascomycota</taxon>
        <taxon>Pezizomycotina</taxon>
        <taxon>Leotiomycetes</taxon>
        <taxon>Helotiales</taxon>
        <taxon>Dermateaceae</taxon>
        <taxon>Coleophoma</taxon>
    </lineage>
</organism>
<evidence type="ECO:0000313" key="1">
    <source>
        <dbReference type="EMBL" id="RDW74763.1"/>
    </source>
</evidence>